<name>A0ABD0JIR1_9CAEN</name>
<reference evidence="2 3" key="1">
    <citation type="journal article" date="2023" name="Sci. Data">
        <title>Genome assembly of the Korean intertidal mud-creeper Batillaria attramentaria.</title>
        <authorList>
            <person name="Patra A.K."/>
            <person name="Ho P.T."/>
            <person name="Jun S."/>
            <person name="Lee S.J."/>
            <person name="Kim Y."/>
            <person name="Won Y.J."/>
        </authorList>
    </citation>
    <scope>NUCLEOTIDE SEQUENCE [LARGE SCALE GENOMIC DNA]</scope>
    <source>
        <strain evidence="2">Wonlab-2016</strain>
    </source>
</reference>
<evidence type="ECO:0000313" key="2">
    <source>
        <dbReference type="EMBL" id="KAK7474302.1"/>
    </source>
</evidence>
<dbReference type="AlphaFoldDB" id="A0ABD0JIR1"/>
<keyword evidence="1" id="KW-0472">Membrane</keyword>
<feature type="transmembrane region" description="Helical" evidence="1">
    <location>
        <begin position="46"/>
        <end position="70"/>
    </location>
</feature>
<keyword evidence="1" id="KW-0812">Transmembrane</keyword>
<proteinExistence type="predicted"/>
<dbReference type="Proteomes" id="UP001519460">
    <property type="component" value="Unassembled WGS sequence"/>
</dbReference>
<keyword evidence="1" id="KW-1133">Transmembrane helix</keyword>
<keyword evidence="3" id="KW-1185">Reference proteome</keyword>
<dbReference type="EMBL" id="JACVVK020000440">
    <property type="protein sequence ID" value="KAK7474302.1"/>
    <property type="molecule type" value="Genomic_DNA"/>
</dbReference>
<comment type="caution">
    <text evidence="2">The sequence shown here is derived from an EMBL/GenBank/DDBJ whole genome shotgun (WGS) entry which is preliminary data.</text>
</comment>
<protein>
    <submittedName>
        <fullName evidence="2">Uncharacterized protein</fullName>
    </submittedName>
</protein>
<accession>A0ABD0JIR1</accession>
<evidence type="ECO:0000256" key="1">
    <source>
        <dbReference type="SAM" id="Phobius"/>
    </source>
</evidence>
<sequence>MRKTNHYDCRPGDYNLKYRGQNMTTGIDSEEQQFVCRDGKSSHFSVFRIVSITMIAFTAAFSVTALSVVYRMQSPEPAGSYFSVTESVAKT</sequence>
<organism evidence="2 3">
    <name type="scientific">Batillaria attramentaria</name>
    <dbReference type="NCBI Taxonomy" id="370345"/>
    <lineage>
        <taxon>Eukaryota</taxon>
        <taxon>Metazoa</taxon>
        <taxon>Spiralia</taxon>
        <taxon>Lophotrochozoa</taxon>
        <taxon>Mollusca</taxon>
        <taxon>Gastropoda</taxon>
        <taxon>Caenogastropoda</taxon>
        <taxon>Sorbeoconcha</taxon>
        <taxon>Cerithioidea</taxon>
        <taxon>Batillariidae</taxon>
        <taxon>Batillaria</taxon>
    </lineage>
</organism>
<evidence type="ECO:0000313" key="3">
    <source>
        <dbReference type="Proteomes" id="UP001519460"/>
    </source>
</evidence>
<gene>
    <name evidence="2" type="ORF">BaRGS_00034437</name>
</gene>